<accession>A0A1I2V197</accession>
<proteinExistence type="predicted"/>
<feature type="transmembrane region" description="Helical" evidence="8">
    <location>
        <begin position="228"/>
        <end position="252"/>
    </location>
</feature>
<dbReference type="STRING" id="185761.SAMN05660282_02093"/>
<feature type="transmembrane region" description="Helical" evidence="8">
    <location>
        <begin position="185"/>
        <end position="207"/>
    </location>
</feature>
<name>A0A1I2V197_9CORY</name>
<feature type="region of interest" description="Disordered" evidence="7">
    <location>
        <begin position="1"/>
        <end position="26"/>
    </location>
</feature>
<feature type="transmembrane region" description="Helical" evidence="8">
    <location>
        <begin position="352"/>
        <end position="380"/>
    </location>
</feature>
<evidence type="ECO:0000256" key="7">
    <source>
        <dbReference type="SAM" id="MobiDB-lite"/>
    </source>
</evidence>
<evidence type="ECO:0000256" key="8">
    <source>
        <dbReference type="SAM" id="Phobius"/>
    </source>
</evidence>
<dbReference type="OrthoDB" id="9766690at2"/>
<feature type="transmembrane region" description="Helical" evidence="8">
    <location>
        <begin position="392"/>
        <end position="415"/>
    </location>
</feature>
<dbReference type="InterPro" id="IPR036458">
    <property type="entry name" value="Na:dicarbo_symporter_sf"/>
</dbReference>
<dbReference type="Proteomes" id="UP000199065">
    <property type="component" value="Unassembled WGS sequence"/>
</dbReference>
<dbReference type="RefSeq" id="WP_092287101.1">
    <property type="nucleotide sequence ID" value="NZ_FOPJ01000017.1"/>
</dbReference>
<dbReference type="InterPro" id="IPR001991">
    <property type="entry name" value="Na-dicarboxylate_symporter"/>
</dbReference>
<evidence type="ECO:0000313" key="9">
    <source>
        <dbReference type="EMBL" id="SFG83104.1"/>
    </source>
</evidence>
<dbReference type="EMBL" id="FOPJ01000017">
    <property type="protein sequence ID" value="SFG83104.1"/>
    <property type="molecule type" value="Genomic_DNA"/>
</dbReference>
<dbReference type="PANTHER" id="PTHR42865">
    <property type="entry name" value="PROTON/GLUTAMATE-ASPARTATE SYMPORTER"/>
    <property type="match status" value="1"/>
</dbReference>
<dbReference type="GO" id="GO:0006835">
    <property type="term" value="P:dicarboxylic acid transport"/>
    <property type="evidence" value="ECO:0007669"/>
    <property type="project" value="TreeGrafter"/>
</dbReference>
<keyword evidence="4 8" id="KW-0812">Transmembrane</keyword>
<keyword evidence="3" id="KW-1003">Cell membrane</keyword>
<feature type="transmembrane region" description="Helical" evidence="8">
    <location>
        <begin position="159"/>
        <end position="179"/>
    </location>
</feature>
<evidence type="ECO:0000313" key="10">
    <source>
        <dbReference type="Proteomes" id="UP000199065"/>
    </source>
</evidence>
<sequence>MTAPHKTQKTQTAQTNQTAETPEQPPKPAWWHNFGAQILIGLVIGIIFGLFARHYSAGTDALAQIAQASGTLLGGLGSAYVQLLRIMVVPLVFTAVVTSVAQLRQVTNAAKLAVSTLIWFAITAFFSVLAGIGVALLINPGIGAHLDLAATKEPSTSGSWLAFFQSVLPTNIFGIGATLNTDHVAINFNVLQILVISLAIGIAAVKAGKDAEPFLKVAESLLKIVQVILWWIIRLAPIGTAALIGHAVAHYGWNAIGSLGTFTIAIYLGLAVVLLIIYPVVLAYHRLPILEFYRRVWPVTSLGFLTRSSLGVMPVTQRIAEEKLGVPREYASFAIPLGSTTKMDGCASIYPAIAAVFVAQFFGIALSPVDYLLIIAVSVLGSAATAGTTGAIVMLTLTLSTLGLPLAGAGLLLAIDPILDMGRTAVNVTGQALVSVVVARRAGILDEASWDH</sequence>
<dbReference type="GO" id="GO:0005886">
    <property type="term" value="C:plasma membrane"/>
    <property type="evidence" value="ECO:0007669"/>
    <property type="project" value="UniProtKB-SubCell"/>
</dbReference>
<keyword evidence="5 8" id="KW-1133">Transmembrane helix</keyword>
<feature type="compositionally biased region" description="Low complexity" evidence="7">
    <location>
        <begin position="1"/>
        <end position="22"/>
    </location>
</feature>
<dbReference type="PANTHER" id="PTHR42865:SF7">
    <property type="entry name" value="PROTON_GLUTAMATE-ASPARTATE SYMPORTER"/>
    <property type="match status" value="1"/>
</dbReference>
<evidence type="ECO:0000256" key="1">
    <source>
        <dbReference type="ARBA" id="ARBA00004651"/>
    </source>
</evidence>
<feature type="transmembrane region" description="Helical" evidence="8">
    <location>
        <begin position="264"/>
        <end position="285"/>
    </location>
</feature>
<gene>
    <name evidence="9" type="ORF">SAMN05660282_02093</name>
</gene>
<evidence type="ECO:0000256" key="6">
    <source>
        <dbReference type="ARBA" id="ARBA00023136"/>
    </source>
</evidence>
<comment type="subcellular location">
    <subcellularLocation>
        <location evidence="1">Cell membrane</location>
        <topology evidence="1">Multi-pass membrane protein</topology>
    </subcellularLocation>
</comment>
<evidence type="ECO:0000256" key="5">
    <source>
        <dbReference type="ARBA" id="ARBA00022989"/>
    </source>
</evidence>
<protein>
    <submittedName>
        <fullName evidence="9">Na+/H+-dicarboxylate symporter</fullName>
    </submittedName>
</protein>
<dbReference type="PRINTS" id="PR00173">
    <property type="entry name" value="EDTRNSPORT"/>
</dbReference>
<evidence type="ECO:0000256" key="4">
    <source>
        <dbReference type="ARBA" id="ARBA00022692"/>
    </source>
</evidence>
<dbReference type="AlphaFoldDB" id="A0A1I2V197"/>
<dbReference type="GO" id="GO:0015293">
    <property type="term" value="F:symporter activity"/>
    <property type="evidence" value="ECO:0007669"/>
    <property type="project" value="UniProtKB-KW"/>
</dbReference>
<feature type="transmembrane region" description="Helical" evidence="8">
    <location>
        <begin position="30"/>
        <end position="51"/>
    </location>
</feature>
<dbReference type="Gene3D" id="1.10.3860.10">
    <property type="entry name" value="Sodium:dicarboxylate symporter"/>
    <property type="match status" value="1"/>
</dbReference>
<keyword evidence="10" id="KW-1185">Reference proteome</keyword>
<organism evidence="9 10">
    <name type="scientific">Corynebacterium spheniscorum</name>
    <dbReference type="NCBI Taxonomy" id="185761"/>
    <lineage>
        <taxon>Bacteria</taxon>
        <taxon>Bacillati</taxon>
        <taxon>Actinomycetota</taxon>
        <taxon>Actinomycetes</taxon>
        <taxon>Mycobacteriales</taxon>
        <taxon>Corynebacteriaceae</taxon>
        <taxon>Corynebacterium</taxon>
    </lineage>
</organism>
<feature type="transmembrane region" description="Helical" evidence="8">
    <location>
        <begin position="117"/>
        <end position="138"/>
    </location>
</feature>
<keyword evidence="2" id="KW-0813">Transport</keyword>
<evidence type="ECO:0000256" key="2">
    <source>
        <dbReference type="ARBA" id="ARBA00022448"/>
    </source>
</evidence>
<reference evidence="9 10" key="1">
    <citation type="submission" date="2016-10" db="EMBL/GenBank/DDBJ databases">
        <authorList>
            <person name="de Groot N.N."/>
        </authorList>
    </citation>
    <scope>NUCLEOTIDE SEQUENCE [LARGE SCALE GENOMIC DNA]</scope>
    <source>
        <strain>J11</strain>
        <strain evidence="10">PG 39</strain>
    </source>
</reference>
<dbReference type="Pfam" id="PF00375">
    <property type="entry name" value="SDF"/>
    <property type="match status" value="1"/>
</dbReference>
<keyword evidence="6 8" id="KW-0472">Membrane</keyword>
<feature type="transmembrane region" description="Helical" evidence="8">
    <location>
        <begin position="72"/>
        <end position="97"/>
    </location>
</feature>
<evidence type="ECO:0000256" key="3">
    <source>
        <dbReference type="ARBA" id="ARBA00022475"/>
    </source>
</evidence>
<dbReference type="SUPFAM" id="SSF118215">
    <property type="entry name" value="Proton glutamate symport protein"/>
    <property type="match status" value="1"/>
</dbReference>